<keyword evidence="5" id="KW-0375">Hydrogen ion transport</keyword>
<accession>A0A484MIK5</accession>
<gene>
    <name evidence="10" type="ORF">CCAM_LOCUS29592</name>
</gene>
<keyword evidence="11" id="KW-1185">Reference proteome</keyword>
<evidence type="ECO:0000256" key="8">
    <source>
        <dbReference type="ARBA" id="ARBA00023136"/>
    </source>
</evidence>
<dbReference type="GO" id="GO:0015986">
    <property type="term" value="P:proton motive force-driven ATP synthesis"/>
    <property type="evidence" value="ECO:0007669"/>
    <property type="project" value="InterPro"/>
</dbReference>
<evidence type="ECO:0000256" key="7">
    <source>
        <dbReference type="ARBA" id="ARBA00023128"/>
    </source>
</evidence>
<dbReference type="Proteomes" id="UP000595140">
    <property type="component" value="Unassembled WGS sequence"/>
</dbReference>
<keyword evidence="4" id="KW-0138">CF(0)</keyword>
<evidence type="ECO:0000256" key="2">
    <source>
        <dbReference type="ARBA" id="ARBA00005699"/>
    </source>
</evidence>
<evidence type="ECO:0000256" key="5">
    <source>
        <dbReference type="ARBA" id="ARBA00022781"/>
    </source>
</evidence>
<name>A0A484MIK5_9ASTE</name>
<keyword evidence="8" id="KW-0472">Membrane</keyword>
<keyword evidence="9" id="KW-0066">ATP synthesis</keyword>
<protein>
    <submittedName>
        <fullName evidence="10">Uncharacterized protein</fullName>
    </submittedName>
</protein>
<dbReference type="GO" id="GO:0031966">
    <property type="term" value="C:mitochondrial membrane"/>
    <property type="evidence" value="ECO:0007669"/>
    <property type="project" value="UniProtKB-SubCell"/>
</dbReference>
<keyword evidence="6" id="KW-0406">Ion transport</keyword>
<reference evidence="10 11" key="1">
    <citation type="submission" date="2018-04" db="EMBL/GenBank/DDBJ databases">
        <authorList>
            <person name="Vogel A."/>
        </authorList>
    </citation>
    <scope>NUCLEOTIDE SEQUENCE [LARGE SCALE GENOMIC DNA]</scope>
</reference>
<evidence type="ECO:0000313" key="10">
    <source>
        <dbReference type="EMBL" id="VFQ87816.1"/>
    </source>
</evidence>
<dbReference type="EMBL" id="OOIL02003381">
    <property type="protein sequence ID" value="VFQ87816.1"/>
    <property type="molecule type" value="Genomic_DNA"/>
</dbReference>
<sequence length="122" mass="14034">MASKLQQLSSKACQLTKYVTKNTCSIYKQTLEKNKHYIVEPPTLEKCDELSKKLFYTRLASLPGRSDAFWKELDGVKNKLKQRRDMKVEDLGIAALFGLECYLWFCAGEIVGRGFTFTGYYV</sequence>
<dbReference type="GO" id="GO:0015078">
    <property type="term" value="F:proton transmembrane transporter activity"/>
    <property type="evidence" value="ECO:0007669"/>
    <property type="project" value="InterPro"/>
</dbReference>
<proteinExistence type="inferred from homology"/>
<keyword evidence="3" id="KW-0813">Transport</keyword>
<dbReference type="Pfam" id="PF04718">
    <property type="entry name" value="ATP-synt_G"/>
    <property type="match status" value="1"/>
</dbReference>
<organism evidence="10 11">
    <name type="scientific">Cuscuta campestris</name>
    <dbReference type="NCBI Taxonomy" id="132261"/>
    <lineage>
        <taxon>Eukaryota</taxon>
        <taxon>Viridiplantae</taxon>
        <taxon>Streptophyta</taxon>
        <taxon>Embryophyta</taxon>
        <taxon>Tracheophyta</taxon>
        <taxon>Spermatophyta</taxon>
        <taxon>Magnoliopsida</taxon>
        <taxon>eudicotyledons</taxon>
        <taxon>Gunneridae</taxon>
        <taxon>Pentapetalae</taxon>
        <taxon>asterids</taxon>
        <taxon>lamiids</taxon>
        <taxon>Solanales</taxon>
        <taxon>Convolvulaceae</taxon>
        <taxon>Cuscuteae</taxon>
        <taxon>Cuscuta</taxon>
        <taxon>Cuscuta subgen. Grammica</taxon>
        <taxon>Cuscuta sect. Cleistogrammica</taxon>
    </lineage>
</organism>
<keyword evidence="7" id="KW-0496">Mitochondrion</keyword>
<dbReference type="OrthoDB" id="437at2759"/>
<evidence type="ECO:0000256" key="4">
    <source>
        <dbReference type="ARBA" id="ARBA00022547"/>
    </source>
</evidence>
<evidence type="ECO:0000256" key="9">
    <source>
        <dbReference type="ARBA" id="ARBA00023310"/>
    </source>
</evidence>
<dbReference type="GO" id="GO:0045259">
    <property type="term" value="C:proton-transporting ATP synthase complex"/>
    <property type="evidence" value="ECO:0007669"/>
    <property type="project" value="UniProtKB-KW"/>
</dbReference>
<dbReference type="AlphaFoldDB" id="A0A484MIK5"/>
<evidence type="ECO:0000256" key="3">
    <source>
        <dbReference type="ARBA" id="ARBA00022448"/>
    </source>
</evidence>
<comment type="similarity">
    <text evidence="2">Belongs to the ATPase g subunit family.</text>
</comment>
<evidence type="ECO:0000256" key="1">
    <source>
        <dbReference type="ARBA" id="ARBA00004325"/>
    </source>
</evidence>
<dbReference type="InterPro" id="IPR006808">
    <property type="entry name" value="ATP_synth_F0_gsu_mt"/>
</dbReference>
<dbReference type="PANTHER" id="PTHR12386">
    <property type="entry name" value="ATP SYNTHASE SUBUNIT"/>
    <property type="match status" value="1"/>
</dbReference>
<evidence type="ECO:0000313" key="11">
    <source>
        <dbReference type="Proteomes" id="UP000595140"/>
    </source>
</evidence>
<evidence type="ECO:0000256" key="6">
    <source>
        <dbReference type="ARBA" id="ARBA00023065"/>
    </source>
</evidence>
<comment type="subcellular location">
    <subcellularLocation>
        <location evidence="1">Mitochondrion membrane</location>
    </subcellularLocation>
</comment>